<feature type="compositionally biased region" description="Basic residues" evidence="1">
    <location>
        <begin position="158"/>
        <end position="167"/>
    </location>
</feature>
<dbReference type="EMBL" id="PQGA01000003">
    <property type="protein sequence ID" value="POR53551.1"/>
    <property type="molecule type" value="Genomic_DNA"/>
</dbReference>
<keyword evidence="4" id="KW-1185">Reference proteome</keyword>
<evidence type="ECO:0000313" key="3">
    <source>
        <dbReference type="EMBL" id="POR53551.1"/>
    </source>
</evidence>
<dbReference type="AlphaFoldDB" id="A0A2S4MFV0"/>
<dbReference type="Proteomes" id="UP000237381">
    <property type="component" value="Unassembled WGS sequence"/>
</dbReference>
<dbReference type="InterPro" id="IPR012899">
    <property type="entry name" value="LTXXQ"/>
</dbReference>
<gene>
    <name evidence="3" type="ORF">B0G62_103123</name>
</gene>
<feature type="region of interest" description="Disordered" evidence="1">
    <location>
        <begin position="145"/>
        <end position="186"/>
    </location>
</feature>
<reference evidence="3 4" key="1">
    <citation type="submission" date="2018-01" db="EMBL/GenBank/DDBJ databases">
        <title>Genomic Encyclopedia of Type Strains, Phase III (KMG-III): the genomes of soil and plant-associated and newly described type strains.</title>
        <authorList>
            <person name="Whitman W."/>
        </authorList>
    </citation>
    <scope>NUCLEOTIDE SEQUENCE [LARGE SCALE GENOMIC DNA]</scope>
    <source>
        <strain evidence="3 4">JCM 18070</strain>
    </source>
</reference>
<evidence type="ECO:0000256" key="2">
    <source>
        <dbReference type="SAM" id="SignalP"/>
    </source>
</evidence>
<dbReference type="RefSeq" id="WP_103703785.1">
    <property type="nucleotide sequence ID" value="NZ_PQGA01000003.1"/>
</dbReference>
<name>A0A2S4MFV0_9BURK</name>
<organism evidence="3 4">
    <name type="scientific">Paraburkholderia eburnea</name>
    <dbReference type="NCBI Taxonomy" id="1189126"/>
    <lineage>
        <taxon>Bacteria</taxon>
        <taxon>Pseudomonadati</taxon>
        <taxon>Pseudomonadota</taxon>
        <taxon>Betaproteobacteria</taxon>
        <taxon>Burkholderiales</taxon>
        <taxon>Burkholderiaceae</taxon>
        <taxon>Paraburkholderia</taxon>
    </lineage>
</organism>
<evidence type="ECO:0000313" key="4">
    <source>
        <dbReference type="Proteomes" id="UP000237381"/>
    </source>
</evidence>
<keyword evidence="2" id="KW-0732">Signal</keyword>
<dbReference type="GO" id="GO:0042597">
    <property type="term" value="C:periplasmic space"/>
    <property type="evidence" value="ECO:0007669"/>
    <property type="project" value="InterPro"/>
</dbReference>
<feature type="compositionally biased region" description="Low complexity" evidence="1">
    <location>
        <begin position="168"/>
        <end position="186"/>
    </location>
</feature>
<comment type="caution">
    <text evidence="3">The sequence shown here is derived from an EMBL/GenBank/DDBJ whole genome shotgun (WGS) entry which is preliminary data.</text>
</comment>
<evidence type="ECO:0000256" key="1">
    <source>
        <dbReference type="SAM" id="MobiDB-lite"/>
    </source>
</evidence>
<accession>A0A2S4MFV0</accession>
<sequence>MKKAFVILAATLTMSAAFAQGAVAQTAAPAAAAASSADVRAAQHQQRVEERIAYLHSALKITADQEPQWKTFADVMRSNGQTMADLYKQRVEGEAQRNALDDMKQYAQITQAHADDMQKLVTAFEPLYTGFSPEQKKLADTTFRHPEHGQKGEAGQAHPKHKLKPKAKAPAAAASGADAASAPAAQ</sequence>
<feature type="chain" id="PRO_5015666283" evidence="2">
    <location>
        <begin position="20"/>
        <end position="186"/>
    </location>
</feature>
<dbReference type="OrthoDB" id="5569970at2"/>
<feature type="signal peptide" evidence="2">
    <location>
        <begin position="1"/>
        <end position="19"/>
    </location>
</feature>
<proteinExistence type="predicted"/>
<dbReference type="Pfam" id="PF07813">
    <property type="entry name" value="LTXXQ"/>
    <property type="match status" value="1"/>
</dbReference>
<protein>
    <submittedName>
        <fullName evidence="3">LTXXQ motif family protein</fullName>
    </submittedName>
</protein>